<reference evidence="3 4" key="1">
    <citation type="submission" date="2017-08" db="EMBL/GenBank/DDBJ databases">
        <title>Acidophilic green algal genome provides insights into adaptation to an acidic environment.</title>
        <authorList>
            <person name="Hirooka S."/>
            <person name="Hirose Y."/>
            <person name="Kanesaki Y."/>
            <person name="Higuchi S."/>
            <person name="Fujiwara T."/>
            <person name="Onuma R."/>
            <person name="Era A."/>
            <person name="Ohbayashi R."/>
            <person name="Uzuka A."/>
            <person name="Nozaki H."/>
            <person name="Yoshikawa H."/>
            <person name="Miyagishima S.Y."/>
        </authorList>
    </citation>
    <scope>NUCLEOTIDE SEQUENCE [LARGE SCALE GENOMIC DNA]</scope>
    <source>
        <strain evidence="3 4">NIES-2499</strain>
    </source>
</reference>
<name>A0A250XS01_9CHLO</name>
<evidence type="ECO:0000313" key="3">
    <source>
        <dbReference type="EMBL" id="GAX85871.1"/>
    </source>
</evidence>
<dbReference type="EMBL" id="BEGY01000198">
    <property type="protein sequence ID" value="GAX85871.1"/>
    <property type="molecule type" value="Genomic_DNA"/>
</dbReference>
<evidence type="ECO:0000313" key="4">
    <source>
        <dbReference type="Proteomes" id="UP000232323"/>
    </source>
</evidence>
<evidence type="ECO:0000259" key="2">
    <source>
        <dbReference type="Pfam" id="PF08707"/>
    </source>
</evidence>
<dbReference type="InterPro" id="IPR014819">
    <property type="entry name" value="PriCT_2"/>
</dbReference>
<organism evidence="3 4">
    <name type="scientific">Chlamydomonas eustigma</name>
    <dbReference type="NCBI Taxonomy" id="1157962"/>
    <lineage>
        <taxon>Eukaryota</taxon>
        <taxon>Viridiplantae</taxon>
        <taxon>Chlorophyta</taxon>
        <taxon>core chlorophytes</taxon>
        <taxon>Chlorophyceae</taxon>
        <taxon>CS clade</taxon>
        <taxon>Chlamydomonadales</taxon>
        <taxon>Chlamydomonadaceae</taxon>
        <taxon>Chlamydomonas</taxon>
    </lineage>
</organism>
<accession>A0A250XS01</accession>
<keyword evidence="4" id="KW-1185">Reference proteome</keyword>
<dbReference type="Pfam" id="PF08707">
    <property type="entry name" value="PriCT_2"/>
    <property type="match status" value="1"/>
</dbReference>
<feature type="compositionally biased region" description="Basic residues" evidence="1">
    <location>
        <begin position="110"/>
        <end position="121"/>
    </location>
</feature>
<evidence type="ECO:0000256" key="1">
    <source>
        <dbReference type="SAM" id="MobiDB-lite"/>
    </source>
</evidence>
<dbReference type="AlphaFoldDB" id="A0A250XS01"/>
<dbReference type="Proteomes" id="UP000232323">
    <property type="component" value="Unassembled WGS sequence"/>
</dbReference>
<comment type="caution">
    <text evidence="3">The sequence shown here is derived from an EMBL/GenBank/DDBJ whole genome shotgun (WGS) entry which is preliminary data.</text>
</comment>
<sequence>MSSSGLEREESDWLPRLSATLCEPSPKEFHYFFLRPSYADDERIFDGARQCPFDIDLKTITSTGTRGVLSVHPSKGKEWIRPPWSESIVLRDVPRELLYFVTSNRKSRSRLPKSRLPKSSHPKSSLSDLELPESGLPERGLSLPTLPPSSFVHGVALDLLRLLSAQRWDDRGTWLRIAIILLNAFSRTDSVIKNAFFEHSRQSQKFDIVECEKLWHSAIRDDYDGPPLTFHSLHVMAQLDNPDGYHSFLSRHQPTLPPLNTFRSQCGSYTQPVPHDVDESGKLAWQQSFGKSGIQVCRFGSDYASLGSGDAFVSFALHEHERCSTNREVFTLSEVLRPSAPSYLYFEFATNVSLDDLLHRLGLHLFGSVADPLTLGVDCQASVNKNMQRLICYVDNCTWAMCNSIKDQFQHVNPSIQFKDPSSHVPLLHSRGLAPVPPSSLRIQDHLVQPFEDPKLYRVRVLDMPRLSTFVSNIYVPFVPNFTLSSSAPFDISTEPILVPEWQPIELDEIRRGVLSNVSIRNILKVSTFSIVREFQVSSSVYEFELNLEPRTIVTYNHRLSTLTVQSSSLFDTLQDSNVVTRRSAARVVDNSHPSITLANLHSRNKWIRWSEVYNSSTFHPFPPDQRLVVVRGGMGSGKTKELLNFLRMWLKALGPSKYAKLKKDMKMYKIRSYSELTKLVNSSDLPSADVRICRSSVDLILSLIFGCKGVPGANNDRTLDTDMVKRRAVVDTSSKSEQRFTQALESRTGLKFKMIRPLWLINPLTSHPLELDLFCEEKHVAIEYDGPQHYTFPNVYHRTREEFDAQC</sequence>
<dbReference type="GO" id="GO:0016817">
    <property type="term" value="F:hydrolase activity, acting on acid anhydrides"/>
    <property type="evidence" value="ECO:0007669"/>
    <property type="project" value="InterPro"/>
</dbReference>
<feature type="region of interest" description="Disordered" evidence="1">
    <location>
        <begin position="110"/>
        <end position="133"/>
    </location>
</feature>
<protein>
    <recommendedName>
        <fullName evidence="2">Primase C-terminal 2 domain-containing protein</fullName>
    </recommendedName>
</protein>
<feature type="domain" description="Primase C-terminal 2" evidence="2">
    <location>
        <begin position="157"/>
        <end position="236"/>
    </location>
</feature>
<gene>
    <name evidence="3" type="ORF">CEUSTIGMA_g13287.t1</name>
</gene>
<proteinExistence type="predicted"/>